<evidence type="ECO:0008006" key="4">
    <source>
        <dbReference type="Google" id="ProtNLM"/>
    </source>
</evidence>
<dbReference type="InterPro" id="IPR011990">
    <property type="entry name" value="TPR-like_helical_dom_sf"/>
</dbReference>
<evidence type="ECO:0000313" key="2">
    <source>
        <dbReference type="EMBL" id="TQM18976.1"/>
    </source>
</evidence>
<accession>A0A543EBP9</accession>
<organism evidence="2 3">
    <name type="scientific">Chryseobacterium aquifrigidense</name>
    <dbReference type="NCBI Taxonomy" id="558021"/>
    <lineage>
        <taxon>Bacteria</taxon>
        <taxon>Pseudomonadati</taxon>
        <taxon>Bacteroidota</taxon>
        <taxon>Flavobacteriia</taxon>
        <taxon>Flavobacteriales</taxon>
        <taxon>Weeksellaceae</taxon>
        <taxon>Chryseobacterium group</taxon>
        <taxon>Chryseobacterium</taxon>
    </lineage>
</organism>
<comment type="caution">
    <text evidence="2">The sequence shown here is derived from an EMBL/GenBank/DDBJ whole genome shotgun (WGS) entry which is preliminary data.</text>
</comment>
<dbReference type="Gene3D" id="1.25.40.10">
    <property type="entry name" value="Tetratricopeptide repeat domain"/>
    <property type="match status" value="1"/>
</dbReference>
<reference evidence="2 3" key="1">
    <citation type="submission" date="2019-06" db="EMBL/GenBank/DDBJ databases">
        <title>Sorghum-associated microbial communities from plants grown in Nebraska, USA.</title>
        <authorList>
            <person name="Schachtman D."/>
        </authorList>
    </citation>
    <scope>NUCLEOTIDE SEQUENCE [LARGE SCALE GENOMIC DNA]</scope>
    <source>
        <strain evidence="2 3">110</strain>
    </source>
</reference>
<keyword evidence="1" id="KW-0812">Transmembrane</keyword>
<dbReference type="AlphaFoldDB" id="A0A543EBP9"/>
<name>A0A543EBP9_9FLAO</name>
<keyword evidence="3" id="KW-1185">Reference proteome</keyword>
<evidence type="ECO:0000256" key="1">
    <source>
        <dbReference type="SAM" id="Phobius"/>
    </source>
</evidence>
<sequence>MPPLREGKRLEFIKVKPKEQAYYSVMVTYLPFIFLKTLISTNFMVSRKRFLQLSALSAGALLIPSYFFSKTTSSPQNLLTNDDVNTLLKSAKAFCKEKKWAKAKGKYEQIISSRPQEARAYDGLRRCIFQKPKQESAYIQILENAVQQYPNNKELKQRLYSQYIKMATGNKKVSRLKNKDLLSVAQNKLSELAAQHPGDQTLQHQLAKVNKLISFNAGEIHHKKNSQVKQQHKQNQKLFKARFDHLTNGELTSKLTLLKNKPYKKERENHIRELYLILIKRNIKNHDAAQAMQLAKEYHNLYPKDRSAVYWTRRLAKQKRDFLTLLSIEEKNHQLKQNFWSAASYYNAAKKNQPSNTLKLQQLLSEMEQKKTDENQEFIILCKKIDFYLQQNQTTEAENNINSLLKKKSGIRNTSVIDAVNVLVIKYLKKTNQENLTQKFLYLVINAKDLTTSSDPWEQKIAQLNQNRNFSQSSHLQKLQKFLNKI</sequence>
<keyword evidence="1" id="KW-0472">Membrane</keyword>
<gene>
    <name evidence="2" type="ORF">FB551_3371</name>
</gene>
<feature type="transmembrane region" description="Helical" evidence="1">
    <location>
        <begin position="20"/>
        <end position="38"/>
    </location>
</feature>
<evidence type="ECO:0000313" key="3">
    <source>
        <dbReference type="Proteomes" id="UP000316437"/>
    </source>
</evidence>
<dbReference type="EMBL" id="VFPD01000002">
    <property type="protein sequence ID" value="TQM18976.1"/>
    <property type="molecule type" value="Genomic_DNA"/>
</dbReference>
<dbReference type="Proteomes" id="UP000316437">
    <property type="component" value="Unassembled WGS sequence"/>
</dbReference>
<keyword evidence="1" id="KW-1133">Transmembrane helix</keyword>
<protein>
    <recommendedName>
        <fullName evidence="4">Tetratricopeptide repeat protein</fullName>
    </recommendedName>
</protein>
<proteinExistence type="predicted"/>